<dbReference type="EMBL" id="AZHB01000044">
    <property type="protein sequence ID" value="OAA52878.1"/>
    <property type="molecule type" value="Genomic_DNA"/>
</dbReference>
<accession>A0A162K3M5</accession>
<dbReference type="Proteomes" id="UP000076744">
    <property type="component" value="Unassembled WGS sequence"/>
</dbReference>
<feature type="region of interest" description="Disordered" evidence="1">
    <location>
        <begin position="128"/>
        <end position="151"/>
    </location>
</feature>
<dbReference type="GeneID" id="30025553"/>
<keyword evidence="3" id="KW-1185">Reference proteome</keyword>
<reference evidence="2 3" key="1">
    <citation type="journal article" date="2016" name="Genome Biol. Evol.">
        <title>Divergent and convergent evolution of fungal pathogenicity.</title>
        <authorList>
            <person name="Shang Y."/>
            <person name="Xiao G."/>
            <person name="Zheng P."/>
            <person name="Cen K."/>
            <person name="Zhan S."/>
            <person name="Wang C."/>
        </authorList>
    </citation>
    <scope>NUCLEOTIDE SEQUENCE [LARGE SCALE GENOMIC DNA]</scope>
    <source>
        <strain evidence="2 3">ARSEF 2679</strain>
    </source>
</reference>
<organism evidence="2 3">
    <name type="scientific">Cordyceps fumosorosea (strain ARSEF 2679)</name>
    <name type="common">Isaria fumosorosea</name>
    <dbReference type="NCBI Taxonomy" id="1081104"/>
    <lineage>
        <taxon>Eukaryota</taxon>
        <taxon>Fungi</taxon>
        <taxon>Dikarya</taxon>
        <taxon>Ascomycota</taxon>
        <taxon>Pezizomycotina</taxon>
        <taxon>Sordariomycetes</taxon>
        <taxon>Hypocreomycetidae</taxon>
        <taxon>Hypocreales</taxon>
        <taxon>Cordycipitaceae</taxon>
        <taxon>Cordyceps</taxon>
    </lineage>
</organism>
<feature type="compositionally biased region" description="Basic and acidic residues" evidence="1">
    <location>
        <begin position="139"/>
        <end position="151"/>
    </location>
</feature>
<protein>
    <submittedName>
        <fullName evidence="2">Uncharacterized protein</fullName>
    </submittedName>
</protein>
<evidence type="ECO:0000256" key="1">
    <source>
        <dbReference type="SAM" id="MobiDB-lite"/>
    </source>
</evidence>
<name>A0A162K3M5_CORFA</name>
<dbReference type="InterPro" id="IPR046670">
    <property type="entry name" value="DUF6540"/>
</dbReference>
<dbReference type="Pfam" id="PF20174">
    <property type="entry name" value="DUF6540"/>
    <property type="match status" value="1"/>
</dbReference>
<sequence>MQHRVYLAISLGAPRDHHALFIPDDAAAPADSPGPGTVFQAAGSIQHGMTFEVKTRHQPESSPEFLRREYLGWVAAADLPRVRAVCEAVPPPKKQFDGARRLFPGEPLRRCQEWTREAVDALAAAGVLHTEQGGSTSIEGHESEGREGREP</sequence>
<dbReference type="OrthoDB" id="4135672at2759"/>
<gene>
    <name evidence="2" type="ORF">ISF_09261</name>
</gene>
<dbReference type="AlphaFoldDB" id="A0A162K3M5"/>
<evidence type="ECO:0000313" key="2">
    <source>
        <dbReference type="EMBL" id="OAA52878.1"/>
    </source>
</evidence>
<dbReference type="RefSeq" id="XP_018699967.1">
    <property type="nucleotide sequence ID" value="XM_018852864.1"/>
</dbReference>
<evidence type="ECO:0000313" key="3">
    <source>
        <dbReference type="Proteomes" id="UP000076744"/>
    </source>
</evidence>
<proteinExistence type="predicted"/>
<dbReference type="STRING" id="1081104.A0A162K3M5"/>
<comment type="caution">
    <text evidence="2">The sequence shown here is derived from an EMBL/GenBank/DDBJ whole genome shotgun (WGS) entry which is preliminary data.</text>
</comment>